<keyword evidence="4" id="KW-0808">Transferase</keyword>
<dbReference type="CDD" id="cd00351">
    <property type="entry name" value="TS_Pyrimidine_HMase"/>
    <property type="match status" value="1"/>
</dbReference>
<dbReference type="NCBIfam" id="TIGR03284">
    <property type="entry name" value="thym_sym"/>
    <property type="match status" value="1"/>
</dbReference>
<proteinExistence type="inferred from homology"/>
<gene>
    <name evidence="9" type="ORF">DB88DRAFT_498700</name>
</gene>
<dbReference type="InterPro" id="IPR023451">
    <property type="entry name" value="Thymidate_synth/dCMP_Mease_dom"/>
</dbReference>
<dbReference type="PANTHER" id="PTHR11548">
    <property type="entry name" value="THYMIDYLATE SYNTHASE 1"/>
    <property type="match status" value="1"/>
</dbReference>
<dbReference type="InterPro" id="IPR000398">
    <property type="entry name" value="Thymidylate_synthase"/>
</dbReference>
<dbReference type="GO" id="GO:0032259">
    <property type="term" value="P:methylation"/>
    <property type="evidence" value="ECO:0007669"/>
    <property type="project" value="UniProtKB-KW"/>
</dbReference>
<dbReference type="AlphaFoldDB" id="A0AAD9CVK1"/>
<dbReference type="PANTHER" id="PTHR11548:SF2">
    <property type="entry name" value="THYMIDYLATE SYNTHASE"/>
    <property type="match status" value="1"/>
</dbReference>
<organism evidence="9 10">
    <name type="scientific">Papiliotrema laurentii</name>
    <name type="common">Cryptococcus laurentii</name>
    <dbReference type="NCBI Taxonomy" id="5418"/>
    <lineage>
        <taxon>Eukaryota</taxon>
        <taxon>Fungi</taxon>
        <taxon>Dikarya</taxon>
        <taxon>Basidiomycota</taxon>
        <taxon>Agaricomycotina</taxon>
        <taxon>Tremellomycetes</taxon>
        <taxon>Tremellales</taxon>
        <taxon>Rhynchogastremaceae</taxon>
        <taxon>Papiliotrema</taxon>
    </lineage>
</organism>
<reference evidence="9" key="1">
    <citation type="submission" date="2023-02" db="EMBL/GenBank/DDBJ databases">
        <title>Identification and recombinant expression of a fungal hydrolase from Papiliotrema laurentii that hydrolyzes apple cutin and clears colloidal polyester polyurethane.</title>
        <authorList>
            <consortium name="DOE Joint Genome Institute"/>
            <person name="Roman V.A."/>
            <person name="Bojanowski C."/>
            <person name="Crable B.R."/>
            <person name="Wagner D.N."/>
            <person name="Hung C.S."/>
            <person name="Nadeau L.J."/>
            <person name="Schratz L."/>
            <person name="Haridas S."/>
            <person name="Pangilinan J."/>
            <person name="Lipzen A."/>
            <person name="Na H."/>
            <person name="Yan M."/>
            <person name="Ng V."/>
            <person name="Grigoriev I.V."/>
            <person name="Spatafora J.W."/>
            <person name="Barlow D."/>
            <person name="Biffinger J."/>
            <person name="Kelley-Loughnane N."/>
            <person name="Varaljay V.A."/>
            <person name="Crookes-Goodson W.J."/>
        </authorList>
    </citation>
    <scope>NUCLEOTIDE SEQUENCE</scope>
    <source>
        <strain evidence="9">5307AH</strain>
    </source>
</reference>
<feature type="domain" description="Thymidylate synthase/dCMP hydroxymethylase" evidence="8">
    <location>
        <begin position="42"/>
        <end position="336"/>
    </location>
</feature>
<dbReference type="EMBL" id="JAODAN010000010">
    <property type="protein sequence ID" value="KAK1921639.1"/>
    <property type="molecule type" value="Genomic_DNA"/>
</dbReference>
<evidence type="ECO:0000256" key="7">
    <source>
        <dbReference type="PROSITE-ProRule" id="PRU10016"/>
    </source>
</evidence>
<evidence type="ECO:0000313" key="10">
    <source>
        <dbReference type="Proteomes" id="UP001182556"/>
    </source>
</evidence>
<feature type="active site" evidence="7">
    <location>
        <position position="207"/>
    </location>
</feature>
<evidence type="ECO:0000256" key="4">
    <source>
        <dbReference type="ARBA" id="ARBA00022679"/>
    </source>
</evidence>
<dbReference type="Proteomes" id="UP001182556">
    <property type="component" value="Unassembled WGS sequence"/>
</dbReference>
<evidence type="ECO:0000256" key="2">
    <source>
        <dbReference type="ARBA" id="ARBA00011947"/>
    </source>
</evidence>
<comment type="caution">
    <text evidence="9">The sequence shown here is derived from an EMBL/GenBank/DDBJ whole genome shotgun (WGS) entry which is preliminary data.</text>
</comment>
<dbReference type="PRINTS" id="PR00108">
    <property type="entry name" value="THYMDSNTHASE"/>
</dbReference>
<dbReference type="Pfam" id="PF00303">
    <property type="entry name" value="Thymidylat_synt"/>
    <property type="match status" value="1"/>
</dbReference>
<keyword evidence="10" id="KW-1185">Reference proteome</keyword>
<evidence type="ECO:0000256" key="6">
    <source>
        <dbReference type="ARBA" id="ARBA00047344"/>
    </source>
</evidence>
<keyword evidence="5" id="KW-0545">Nucleotide biosynthesis</keyword>
<accession>A0AAD9CVK1</accession>
<dbReference type="EC" id="2.1.1.45" evidence="2"/>
<dbReference type="PROSITE" id="PS00091">
    <property type="entry name" value="THYMIDYLATE_SYNTHASE"/>
    <property type="match status" value="1"/>
</dbReference>
<dbReference type="HAMAP" id="MF_00008">
    <property type="entry name" value="Thymidy_synth_bact"/>
    <property type="match status" value="1"/>
</dbReference>
<evidence type="ECO:0000256" key="1">
    <source>
        <dbReference type="ARBA" id="ARBA00004992"/>
    </source>
</evidence>
<dbReference type="InterPro" id="IPR036926">
    <property type="entry name" value="Thymidate_synth/dCMP_Mease_sf"/>
</dbReference>
<dbReference type="Gene3D" id="3.30.572.10">
    <property type="entry name" value="Thymidylate synthase/dCMP hydroxymethylase domain"/>
    <property type="match status" value="1"/>
</dbReference>
<dbReference type="GO" id="GO:0005739">
    <property type="term" value="C:mitochondrion"/>
    <property type="evidence" value="ECO:0007669"/>
    <property type="project" value="TreeGrafter"/>
</dbReference>
<evidence type="ECO:0000256" key="5">
    <source>
        <dbReference type="ARBA" id="ARBA00022727"/>
    </source>
</evidence>
<dbReference type="InterPro" id="IPR020940">
    <property type="entry name" value="Thymidylate_synthase_AS"/>
</dbReference>
<dbReference type="FunFam" id="3.30.572.10:FF:000002">
    <property type="entry name" value="Possible thymidylate synthase"/>
    <property type="match status" value="1"/>
</dbReference>
<dbReference type="GO" id="GO:0004799">
    <property type="term" value="F:thymidylate synthase activity"/>
    <property type="evidence" value="ECO:0007669"/>
    <property type="project" value="UniProtKB-EC"/>
</dbReference>
<protein>
    <recommendedName>
        <fullName evidence="2">thymidylate synthase</fullName>
        <ecNumber evidence="2">2.1.1.45</ecNumber>
    </recommendedName>
</protein>
<evidence type="ECO:0000256" key="3">
    <source>
        <dbReference type="ARBA" id="ARBA00022603"/>
    </source>
</evidence>
<evidence type="ECO:0000259" key="8">
    <source>
        <dbReference type="Pfam" id="PF00303"/>
    </source>
</evidence>
<dbReference type="InterPro" id="IPR045097">
    <property type="entry name" value="Thymidate_synth/dCMP_Mease"/>
</dbReference>
<dbReference type="GO" id="GO:0006231">
    <property type="term" value="P:dTMP biosynthetic process"/>
    <property type="evidence" value="ECO:0007669"/>
    <property type="project" value="InterPro"/>
</dbReference>
<comment type="pathway">
    <text evidence="1">Pyrimidine metabolism; dTTP biosynthesis.</text>
</comment>
<dbReference type="GO" id="GO:0005829">
    <property type="term" value="C:cytosol"/>
    <property type="evidence" value="ECO:0007669"/>
    <property type="project" value="TreeGrafter"/>
</dbReference>
<dbReference type="SUPFAM" id="SSF55831">
    <property type="entry name" value="Thymidylate synthase/dCMP hydroxymethylase"/>
    <property type="match status" value="1"/>
</dbReference>
<sequence length="337" mass="38304">MTGIYSTLVFHLLTLYHRFDPTMHTSDSDASSRMNPDHEEYQYLDLIRRIISTGQSRPDRTGTGTLALFAPPSLRFSLADGTFPLLTTKRVFTRGVIEELLWFVSGNTDGKALSAKGVNIWEGNGSREYLDKVGLSHRREGDLGPVYGFQWRHFGAEYGTCEDDYTGKGVDQLQEVIHKIRHNPTDRRIVLSAWNPKDLPLMALPPCHMFCQFFVTLPDPEIPGDRPKLSCLMYQRSCDLGLGVPFNIASYALLTYMIAHVTDTEPHEFILQMGDAHVYKDHVEPLKIQLERTPRDFPKLRIKRTAEEIGSIDGFTTDDFEVVDYKPLGKIEMKMSA</sequence>
<evidence type="ECO:0000313" key="9">
    <source>
        <dbReference type="EMBL" id="KAK1921639.1"/>
    </source>
</evidence>
<comment type="catalytic activity">
    <reaction evidence="6">
        <text>dUMP + (6R)-5,10-methylene-5,6,7,8-tetrahydrofolate = 7,8-dihydrofolate + dTMP</text>
        <dbReference type="Rhea" id="RHEA:12104"/>
        <dbReference type="ChEBI" id="CHEBI:15636"/>
        <dbReference type="ChEBI" id="CHEBI:57451"/>
        <dbReference type="ChEBI" id="CHEBI:63528"/>
        <dbReference type="ChEBI" id="CHEBI:246422"/>
        <dbReference type="EC" id="2.1.1.45"/>
    </reaction>
</comment>
<name>A0AAD9CVK1_PAPLA</name>
<keyword evidence="3" id="KW-0489">Methyltransferase</keyword>